<evidence type="ECO:0000256" key="6">
    <source>
        <dbReference type="ARBA" id="ARBA00023065"/>
    </source>
</evidence>
<dbReference type="SUPFAM" id="SSF161111">
    <property type="entry name" value="Cation efflux protein transmembrane domain-like"/>
    <property type="match status" value="1"/>
</dbReference>
<dbReference type="GO" id="GO:0098771">
    <property type="term" value="P:inorganic ion homeostasis"/>
    <property type="evidence" value="ECO:0007669"/>
    <property type="project" value="UniProtKB-ARBA"/>
</dbReference>
<dbReference type="Gene3D" id="1.20.1510.10">
    <property type="entry name" value="Cation efflux protein transmembrane domain"/>
    <property type="match status" value="1"/>
</dbReference>
<keyword evidence="3" id="KW-0813">Transport</keyword>
<dbReference type="OrthoDB" id="435980at2759"/>
<dbReference type="NCBIfam" id="TIGR01297">
    <property type="entry name" value="CDF"/>
    <property type="match status" value="1"/>
</dbReference>
<sequence>MPFIRSLTRAHLRLPPACKPTAKRSSPCRSPAQTDRLHLLSPLHPRIFRTKASDSASAIPAINRHRSPSLSRANSVGLRNTLPVMTSSTQTRHHAGHSHSHHHDNAYLTSSNRKDAGVRITRIGLYVNLGMAVGKGIGGYYFNSQALVADAFHALTDLVSDFMTLATVSWSLKPPTNRFPSGYGKIESLGAVGVSGLLLFGGVFMGLNACEVLYHQFFFDAAAAAGHGHGGIFGHSHSHGPSDLGPNINAAWLAAGSIVVKEYLYRATMKIAKERESSVLASNAVHHRIDSLTSIVALLAIGGSHFLNGATWLDPVGGLIVSLMVVKAGWGNTYTALLELADVGVDEEIKGSVRRAARKAVSQVSAGGLPSSNEGNQMEIRDIQGVKAGQNYLMDIELAVPGSWTLEQACEAEGAIRARVGSKVRGIRRVRIRFVPKEKGRADSDEFIGTDMSPRSSPEPEDETDERRNHEQARGHDHEHEREHEHLQDNGDIRKRK</sequence>
<dbReference type="GO" id="GO:0016020">
    <property type="term" value="C:membrane"/>
    <property type="evidence" value="ECO:0007669"/>
    <property type="project" value="UniProtKB-SubCell"/>
</dbReference>
<evidence type="ECO:0000256" key="3">
    <source>
        <dbReference type="ARBA" id="ARBA00022448"/>
    </source>
</evidence>
<evidence type="ECO:0000313" key="11">
    <source>
        <dbReference type="Proteomes" id="UP000324767"/>
    </source>
</evidence>
<keyword evidence="6" id="KW-0406">Ion transport</keyword>
<dbReference type="GO" id="GO:0005739">
    <property type="term" value="C:mitochondrion"/>
    <property type="evidence" value="ECO:0007669"/>
    <property type="project" value="UniProtKB-ARBA"/>
</dbReference>
<feature type="compositionally biased region" description="Basic and acidic residues" evidence="8">
    <location>
        <begin position="465"/>
        <end position="497"/>
    </location>
</feature>
<dbReference type="Gene3D" id="3.30.70.1350">
    <property type="entry name" value="Cation efflux protein, cytoplasmic domain"/>
    <property type="match status" value="1"/>
</dbReference>
<dbReference type="FunFam" id="1.20.1510.10:FF:000013">
    <property type="entry name" value="Cation efflux family protein"/>
    <property type="match status" value="1"/>
</dbReference>
<dbReference type="PANTHER" id="PTHR43840:SF15">
    <property type="entry name" value="MITOCHONDRIAL METAL TRANSPORTER 1-RELATED"/>
    <property type="match status" value="1"/>
</dbReference>
<dbReference type="GO" id="GO:0030003">
    <property type="term" value="P:intracellular monoatomic cation homeostasis"/>
    <property type="evidence" value="ECO:0007669"/>
    <property type="project" value="UniProtKB-ARBA"/>
</dbReference>
<dbReference type="InterPro" id="IPR002524">
    <property type="entry name" value="Cation_efflux"/>
</dbReference>
<evidence type="ECO:0000256" key="5">
    <source>
        <dbReference type="ARBA" id="ARBA00022989"/>
    </source>
</evidence>
<evidence type="ECO:0000256" key="7">
    <source>
        <dbReference type="ARBA" id="ARBA00023136"/>
    </source>
</evidence>
<dbReference type="AlphaFoldDB" id="A0A5M8Q265"/>
<dbReference type="InterPro" id="IPR058533">
    <property type="entry name" value="Cation_efflux_TM"/>
</dbReference>
<evidence type="ECO:0000256" key="8">
    <source>
        <dbReference type="SAM" id="MobiDB-lite"/>
    </source>
</evidence>
<feature type="region of interest" description="Disordered" evidence="8">
    <location>
        <begin position="439"/>
        <end position="497"/>
    </location>
</feature>
<organism evidence="10 11">
    <name type="scientific">Lasallia pustulata</name>
    <dbReference type="NCBI Taxonomy" id="136370"/>
    <lineage>
        <taxon>Eukaryota</taxon>
        <taxon>Fungi</taxon>
        <taxon>Dikarya</taxon>
        <taxon>Ascomycota</taxon>
        <taxon>Pezizomycotina</taxon>
        <taxon>Lecanoromycetes</taxon>
        <taxon>OSLEUM clade</taxon>
        <taxon>Umbilicariomycetidae</taxon>
        <taxon>Umbilicariales</taxon>
        <taxon>Umbilicariaceae</taxon>
        <taxon>Lasallia</taxon>
    </lineage>
</organism>
<dbReference type="FunFam" id="3.30.70.1350:FF:000010">
    <property type="entry name" value="Cation efflux family protein, putative"/>
    <property type="match status" value="1"/>
</dbReference>
<name>A0A5M8Q265_9LECA</name>
<proteinExistence type="inferred from homology"/>
<evidence type="ECO:0000256" key="1">
    <source>
        <dbReference type="ARBA" id="ARBA00004141"/>
    </source>
</evidence>
<protein>
    <submittedName>
        <fullName evidence="10">Cation efflux family</fullName>
    </submittedName>
</protein>
<comment type="caution">
    <text evidence="10">The sequence shown here is derived from an EMBL/GenBank/DDBJ whole genome shotgun (WGS) entry which is preliminary data.</text>
</comment>
<dbReference type="EMBL" id="VXIT01000001">
    <property type="protein sequence ID" value="KAA6415457.1"/>
    <property type="molecule type" value="Genomic_DNA"/>
</dbReference>
<gene>
    <name evidence="10" type="ORF">FRX48_00172</name>
</gene>
<dbReference type="GO" id="GO:0008324">
    <property type="term" value="F:monoatomic cation transmembrane transporter activity"/>
    <property type="evidence" value="ECO:0007669"/>
    <property type="project" value="InterPro"/>
</dbReference>
<reference evidence="10 11" key="1">
    <citation type="submission" date="2019-09" db="EMBL/GenBank/DDBJ databases">
        <title>The hologenome of the rock-dwelling lichen Lasallia pustulata.</title>
        <authorList>
            <person name="Greshake Tzovaras B."/>
            <person name="Segers F."/>
            <person name="Bicker A."/>
            <person name="Dal Grande F."/>
            <person name="Otte J."/>
            <person name="Hankeln T."/>
            <person name="Schmitt I."/>
            <person name="Ebersberger I."/>
        </authorList>
    </citation>
    <scope>NUCLEOTIDE SEQUENCE [LARGE SCALE GENOMIC DNA]</scope>
    <source>
        <strain evidence="10">A1-1</strain>
    </source>
</reference>
<evidence type="ECO:0000259" key="9">
    <source>
        <dbReference type="Pfam" id="PF01545"/>
    </source>
</evidence>
<dbReference type="InterPro" id="IPR050291">
    <property type="entry name" value="CDF_Transporter"/>
</dbReference>
<feature type="compositionally biased region" description="Basic residues" evidence="8">
    <location>
        <begin position="91"/>
        <end position="102"/>
    </location>
</feature>
<dbReference type="Pfam" id="PF01545">
    <property type="entry name" value="Cation_efflux"/>
    <property type="match status" value="1"/>
</dbReference>
<dbReference type="PANTHER" id="PTHR43840">
    <property type="entry name" value="MITOCHONDRIAL METAL TRANSPORTER 1-RELATED"/>
    <property type="match status" value="1"/>
</dbReference>
<keyword evidence="4" id="KW-0812">Transmembrane</keyword>
<keyword evidence="5" id="KW-1133">Transmembrane helix</keyword>
<evidence type="ECO:0000256" key="2">
    <source>
        <dbReference type="ARBA" id="ARBA00008873"/>
    </source>
</evidence>
<feature type="domain" description="Cation efflux protein transmembrane" evidence="9">
    <location>
        <begin position="123"/>
        <end position="340"/>
    </location>
</feature>
<dbReference type="InterPro" id="IPR027469">
    <property type="entry name" value="Cation_efflux_TMD_sf"/>
</dbReference>
<accession>A0A5M8Q265</accession>
<comment type="subcellular location">
    <subcellularLocation>
        <location evidence="1">Membrane</location>
        <topology evidence="1">Multi-pass membrane protein</topology>
    </subcellularLocation>
</comment>
<dbReference type="Proteomes" id="UP000324767">
    <property type="component" value="Unassembled WGS sequence"/>
</dbReference>
<keyword evidence="7" id="KW-0472">Membrane</keyword>
<evidence type="ECO:0000313" key="10">
    <source>
        <dbReference type="EMBL" id="KAA6415457.1"/>
    </source>
</evidence>
<evidence type="ECO:0000256" key="4">
    <source>
        <dbReference type="ARBA" id="ARBA00022692"/>
    </source>
</evidence>
<dbReference type="InterPro" id="IPR036837">
    <property type="entry name" value="Cation_efflux_CTD_sf"/>
</dbReference>
<comment type="similarity">
    <text evidence="2">Belongs to the cation diffusion facilitator (CDF) transporter (TC 2.A.4) family. SLC30A subfamily.</text>
</comment>
<feature type="region of interest" description="Disordered" evidence="8">
    <location>
        <begin position="87"/>
        <end position="108"/>
    </location>
</feature>